<feature type="compositionally biased region" description="Polar residues" evidence="1">
    <location>
        <begin position="380"/>
        <end position="389"/>
    </location>
</feature>
<feature type="region of interest" description="Disordered" evidence="1">
    <location>
        <begin position="995"/>
        <end position="1020"/>
    </location>
</feature>
<dbReference type="Proteomes" id="UP000266841">
    <property type="component" value="Unassembled WGS sequence"/>
</dbReference>
<reference evidence="2 3" key="1">
    <citation type="journal article" date="2012" name="Genome Biol.">
        <title>Genome and low-iron response of an oceanic diatom adapted to chronic iron limitation.</title>
        <authorList>
            <person name="Lommer M."/>
            <person name="Specht M."/>
            <person name="Roy A.S."/>
            <person name="Kraemer L."/>
            <person name="Andreson R."/>
            <person name="Gutowska M.A."/>
            <person name="Wolf J."/>
            <person name="Bergner S.V."/>
            <person name="Schilhabel M.B."/>
            <person name="Klostermeier U.C."/>
            <person name="Beiko R.G."/>
            <person name="Rosenstiel P."/>
            <person name="Hippler M."/>
            <person name="Laroche J."/>
        </authorList>
    </citation>
    <scope>NUCLEOTIDE SEQUENCE [LARGE SCALE GENOMIC DNA]</scope>
    <source>
        <strain evidence="2 3">CCMP1005</strain>
    </source>
</reference>
<feature type="region of interest" description="Disordered" evidence="1">
    <location>
        <begin position="1454"/>
        <end position="1473"/>
    </location>
</feature>
<evidence type="ECO:0000313" key="2">
    <source>
        <dbReference type="EMBL" id="EJK69049.1"/>
    </source>
</evidence>
<feature type="region of interest" description="Disordered" evidence="1">
    <location>
        <begin position="50"/>
        <end position="84"/>
    </location>
</feature>
<feature type="region of interest" description="Disordered" evidence="1">
    <location>
        <begin position="1"/>
        <end position="35"/>
    </location>
</feature>
<dbReference type="CDD" id="cd22249">
    <property type="entry name" value="UDM1_RNF168_RNF169-like"/>
    <property type="match status" value="1"/>
</dbReference>
<feature type="region of interest" description="Disordered" evidence="1">
    <location>
        <begin position="781"/>
        <end position="809"/>
    </location>
</feature>
<evidence type="ECO:0000313" key="3">
    <source>
        <dbReference type="Proteomes" id="UP000266841"/>
    </source>
</evidence>
<dbReference type="eggNOG" id="ENOG502R8VE">
    <property type="taxonomic scope" value="Eukaryota"/>
</dbReference>
<proteinExistence type="predicted"/>
<dbReference type="EMBL" id="AGNL01010526">
    <property type="protein sequence ID" value="EJK69049.1"/>
    <property type="molecule type" value="Genomic_DNA"/>
</dbReference>
<feature type="region of interest" description="Disordered" evidence="1">
    <location>
        <begin position="1532"/>
        <end position="1567"/>
    </location>
</feature>
<dbReference type="OrthoDB" id="46042at2759"/>
<feature type="compositionally biased region" description="Basic and acidic residues" evidence="1">
    <location>
        <begin position="1"/>
        <end position="19"/>
    </location>
</feature>
<feature type="compositionally biased region" description="Acidic residues" evidence="1">
    <location>
        <begin position="1254"/>
        <end position="1278"/>
    </location>
</feature>
<feature type="region of interest" description="Disordered" evidence="1">
    <location>
        <begin position="380"/>
        <end position="411"/>
    </location>
</feature>
<name>K0SVS6_THAOC</name>
<sequence>MDHSQDRDSPVADRMEATRRTVGLSDCPSAVAPATRTPCDQAHRYRYRMQLEDDEGRTDGGVGAHPSRRRRRSERMRMSGSAAGPSRMGLALLICQLLAPPSAAAGGGRALQRQEGECSCSPREFGFRLTLSSSCPPLPPPFPPNSSFGAGVKDYTCSIAPEPVQGRDEGNTIADEIAQIQKEAELAQSTFRTSSANDGGEEDEEESDGGLRLSSWRLNFEEKSNEITGGGVRRRRAQDSAFDYFPELVKVDESEWSSESFQTAAFTTTDTVPSKIISVQFLEVDRDFNVINQDSTYVREQDLVDGDVIRYESVSGRDPAVVPGGLNMVLRGVTPMGERVRNVFTITYTNDCDVYTFEDGEAMGWVEFVDLVEASPQTCTAGSSVTASPTGYAPRPPAPPSKKPSGSAWGGWDPDGYSSPWGDGYWGFSKSAKSKGSKGYVYTSAKSWKTKSSKAKAKSTKSSKMSKGGYWVKSSKAPVAPHDPTAQWGDDGVGSESSAGGGRVSSSKWTHVEPIRDLRDGSFASSSLRAARYANVFPYALRSPHRRNTCQPPSIEYIISVDLSSGGRIISAAWSVTDTEDATQTFVFVITTIIASAQTAKPTLKGSDTNVLSYHFAVYGTLRLHRVRRKVVLLPKIENLGKLSRRDQCGPRGGWSSMEKLGRVSSGSSFRFFSRVLSVRKSEVALQSLRECVILSNNWDDKATKSNGALLVRLLVMGFLACVERPKDGHTGRRRQEGWSFHADATPALASRSLPSQQRLRALCAEAGRLRKKCQRKRRSVEELEKDAKRKREERQEEKQRQEMKRAARELMRQPLDVQKNEYETNLRSRDITPRVFGNPWMARETVDVTQHIIDAEEDYMFCIVMQTKLGEVSVEDLQALELHINGSKRADLSESSCKSTVDESSLKLCYKWNCSDTIVRLGLMDEGCWVKLDLEIDISCFQSELAPSSHEDLIERLSTGRTVSVNFTTISFTMNTVNRGGDLHAIALEDYNKSRAMDDDSDPEETERKEEVKRPLKVSNSRPCQSKRAELRFSVGQPVVCWVSGIPDGSLSGWAGLVNGRVVEHWSHVPCSPVWAAWAGCNQNLSKRWAPYKVKVSDGTGFELYVPALRFGLRALCCPRVQAIRPQGWSSRERHQAIALLVSLFKCITRLLGESLQTSLCWTFRRVVVSELLLSESSESKACTCIPGFERTHLLPGQDGKVTGGACSHSWRNDALPNEDLLCPDCRGPEGYNMASEEERAKIMAEYKASLEAGEEDEDDFDPTADDSEADEDDDDQPAASQDCAVLTGSMHLNEEGRLVYSGTWCMKSQLDTNPMAVSDSKGKKKNPKFKLRSKDSFDPPSFEKTDKTDRAMFDLKRPTVKKLDSAGLPAQRLIIFDGFFFEQAPADGSDKHGKKIKEKDVEIGITCDDADAISGPYYRVAGRGSNEYGSFVIEGTYTQPPAGLGPIIQLNGSASKKDEHDTTSPKKSTNKGPCATVICEKRYAFSAPAKRFADEDDSFDDDFDDKADWGEAMDLQEEAQMSIEELKRKYYGGGGEDDVKDGDGGGKVSAAKKARLEESDDEYAF</sequence>
<feature type="compositionally biased region" description="Acidic residues" evidence="1">
    <location>
        <begin position="199"/>
        <end position="208"/>
    </location>
</feature>
<feature type="region of interest" description="Disordered" evidence="1">
    <location>
        <begin position="1253"/>
        <end position="1281"/>
    </location>
</feature>
<feature type="compositionally biased region" description="Basic and acidic residues" evidence="1">
    <location>
        <begin position="1334"/>
        <end position="1347"/>
    </location>
</feature>
<feature type="compositionally biased region" description="Basic residues" evidence="1">
    <location>
        <begin position="1324"/>
        <end position="1333"/>
    </location>
</feature>
<feature type="region of interest" description="Disordered" evidence="1">
    <location>
        <begin position="474"/>
        <end position="508"/>
    </location>
</feature>
<evidence type="ECO:0000256" key="1">
    <source>
        <dbReference type="SAM" id="MobiDB-lite"/>
    </source>
</evidence>
<feature type="region of interest" description="Disordered" evidence="1">
    <location>
        <begin position="1315"/>
        <end position="1347"/>
    </location>
</feature>
<feature type="region of interest" description="Disordered" evidence="1">
    <location>
        <begin position="189"/>
        <end position="214"/>
    </location>
</feature>
<feature type="compositionally biased region" description="Basic and acidic residues" evidence="1">
    <location>
        <begin position="1457"/>
        <end position="1466"/>
    </location>
</feature>
<accession>K0SVS6</accession>
<gene>
    <name evidence="2" type="ORF">THAOC_09734</name>
</gene>
<keyword evidence="3" id="KW-1185">Reference proteome</keyword>
<organism evidence="2 3">
    <name type="scientific">Thalassiosira oceanica</name>
    <name type="common">Marine diatom</name>
    <dbReference type="NCBI Taxonomy" id="159749"/>
    <lineage>
        <taxon>Eukaryota</taxon>
        <taxon>Sar</taxon>
        <taxon>Stramenopiles</taxon>
        <taxon>Ochrophyta</taxon>
        <taxon>Bacillariophyta</taxon>
        <taxon>Coscinodiscophyceae</taxon>
        <taxon>Thalassiosirophycidae</taxon>
        <taxon>Thalassiosirales</taxon>
        <taxon>Thalassiosiraceae</taxon>
        <taxon>Thalassiosira</taxon>
    </lineage>
</organism>
<protein>
    <submittedName>
        <fullName evidence="2">Uncharacterized protein</fullName>
    </submittedName>
</protein>
<comment type="caution">
    <text evidence="2">The sequence shown here is derived from an EMBL/GenBank/DDBJ whole genome shotgun (WGS) entry which is preliminary data.</text>
</comment>